<feature type="domain" description="FAD dependent oxidoreductase" evidence="2">
    <location>
        <begin position="7"/>
        <end position="353"/>
    </location>
</feature>
<dbReference type="SUPFAM" id="SSF51905">
    <property type="entry name" value="FAD/NAD(P)-binding domain"/>
    <property type="match status" value="1"/>
</dbReference>
<dbReference type="Gene3D" id="3.50.50.60">
    <property type="entry name" value="FAD/NAD(P)-binding domain"/>
    <property type="match status" value="1"/>
</dbReference>
<keyword evidence="4" id="KW-1185">Reference proteome</keyword>
<dbReference type="Pfam" id="PF01266">
    <property type="entry name" value="DAO"/>
    <property type="match status" value="1"/>
</dbReference>
<organism evidence="3 4">
    <name type="scientific">Candidatus Chloroploca asiatica</name>
    <dbReference type="NCBI Taxonomy" id="1506545"/>
    <lineage>
        <taxon>Bacteria</taxon>
        <taxon>Bacillati</taxon>
        <taxon>Chloroflexota</taxon>
        <taxon>Chloroflexia</taxon>
        <taxon>Chloroflexales</taxon>
        <taxon>Chloroflexineae</taxon>
        <taxon>Oscillochloridaceae</taxon>
        <taxon>Candidatus Chloroploca</taxon>
    </lineage>
</organism>
<gene>
    <name evidence="3" type="ORF">A9Q02_00380</name>
</gene>
<accession>A0A2H3LBC6</accession>
<dbReference type="SUPFAM" id="SSF54373">
    <property type="entry name" value="FAD-linked reductases, C-terminal domain"/>
    <property type="match status" value="1"/>
</dbReference>
<evidence type="ECO:0000259" key="2">
    <source>
        <dbReference type="Pfam" id="PF01266"/>
    </source>
</evidence>
<evidence type="ECO:0000256" key="1">
    <source>
        <dbReference type="ARBA" id="ARBA00023002"/>
    </source>
</evidence>
<dbReference type="AlphaFoldDB" id="A0A2H3LBC6"/>
<name>A0A2H3LBC6_9CHLR</name>
<dbReference type="RefSeq" id="WP_097651479.1">
    <property type="nucleotide sequence ID" value="NZ_LYXE01000063.1"/>
</dbReference>
<evidence type="ECO:0000313" key="3">
    <source>
        <dbReference type="EMBL" id="PDV99713.1"/>
    </source>
</evidence>
<proteinExistence type="predicted"/>
<comment type="caution">
    <text evidence="3">The sequence shown here is derived from an EMBL/GenBank/DDBJ whole genome shotgun (WGS) entry which is preliminary data.</text>
</comment>
<protein>
    <submittedName>
        <fullName evidence="3">FAD-dependent oxidoreductase</fullName>
    </submittedName>
</protein>
<sequence length="385" mass="42026">MARGAQVVIIGAGVIGSSIAYHLAIRGCTDVLILEKEEAEISGSTARSAAGVRHQFSNTTNILLSRHSIEKLRVFDEEVGGHAELHQVGYLFLVNDPVTWQEYQRNVALQRELGVRVEILTPDEAARFVPRMRTDDLLGATFGPDDGYCDPYGIALGYLRAAQRLGVRLQRATQVTGFDCVEGRVVGVQTTQGPIACDMVVNAAGPWAGEVAALAGLDVPVRPYRRNIYMTTPFPQIPGPIPLIIDVGSGFYMRHEGAGILMGKSNLEEPSSFNQTVDWDWLDHVLEVGLARFPVLEEAGLAESQCWAGLYEITPDHNPILGYHPDLQGYLDASGFSGHGIMHAPATGMLIAEEILDGRAQTINIDELRISRFRDGAARIERNVI</sequence>
<dbReference type="Gene3D" id="3.30.9.10">
    <property type="entry name" value="D-Amino Acid Oxidase, subunit A, domain 2"/>
    <property type="match status" value="1"/>
</dbReference>
<dbReference type="Proteomes" id="UP000220922">
    <property type="component" value="Unassembled WGS sequence"/>
</dbReference>
<dbReference type="GO" id="GO:0005737">
    <property type="term" value="C:cytoplasm"/>
    <property type="evidence" value="ECO:0007669"/>
    <property type="project" value="TreeGrafter"/>
</dbReference>
<evidence type="ECO:0000313" key="4">
    <source>
        <dbReference type="Proteomes" id="UP000220922"/>
    </source>
</evidence>
<dbReference type="InterPro" id="IPR006076">
    <property type="entry name" value="FAD-dep_OxRdtase"/>
</dbReference>
<dbReference type="PANTHER" id="PTHR13847">
    <property type="entry name" value="SARCOSINE DEHYDROGENASE-RELATED"/>
    <property type="match status" value="1"/>
</dbReference>
<dbReference type="InterPro" id="IPR036188">
    <property type="entry name" value="FAD/NAD-bd_sf"/>
</dbReference>
<dbReference type="PANTHER" id="PTHR13847:SF287">
    <property type="entry name" value="FAD-DEPENDENT OXIDOREDUCTASE DOMAIN-CONTAINING PROTEIN 1"/>
    <property type="match status" value="1"/>
</dbReference>
<reference evidence="3 4" key="1">
    <citation type="submission" date="2016-05" db="EMBL/GenBank/DDBJ databases">
        <authorList>
            <person name="Lavstsen T."/>
            <person name="Jespersen J.S."/>
        </authorList>
    </citation>
    <scope>NUCLEOTIDE SEQUENCE [LARGE SCALE GENOMIC DNA]</scope>
    <source>
        <strain evidence="3 4">B7-9</strain>
    </source>
</reference>
<dbReference type="EMBL" id="LYXE01000063">
    <property type="protein sequence ID" value="PDV99713.1"/>
    <property type="molecule type" value="Genomic_DNA"/>
</dbReference>
<keyword evidence="1" id="KW-0560">Oxidoreductase</keyword>
<dbReference type="GO" id="GO:0016491">
    <property type="term" value="F:oxidoreductase activity"/>
    <property type="evidence" value="ECO:0007669"/>
    <property type="project" value="UniProtKB-KW"/>
</dbReference>
<dbReference type="OrthoDB" id="9794226at2"/>